<reference evidence="1 2" key="1">
    <citation type="submission" date="2022-06" db="EMBL/GenBank/DDBJ databases">
        <title>Genomic Encyclopedia of Type Strains, Phase I: the one thousand microbial genomes (KMG-I) project.</title>
        <authorList>
            <person name="Kyrpides N."/>
        </authorList>
    </citation>
    <scope>NUCLEOTIDE SEQUENCE [LARGE SCALE GENOMIC DNA]</scope>
    <source>
        <strain evidence="1 2">DSM 43889</strain>
    </source>
</reference>
<dbReference type="EMBL" id="AUBJ02000001">
    <property type="protein sequence ID" value="MCP2332312.1"/>
    <property type="molecule type" value="Genomic_DNA"/>
</dbReference>
<accession>A0ABT1JJ30</accession>
<organism evidence="1 2">
    <name type="scientific">Actinoalloteichus caeruleus DSM 43889</name>
    <dbReference type="NCBI Taxonomy" id="1120930"/>
    <lineage>
        <taxon>Bacteria</taxon>
        <taxon>Bacillati</taxon>
        <taxon>Actinomycetota</taxon>
        <taxon>Actinomycetes</taxon>
        <taxon>Pseudonocardiales</taxon>
        <taxon>Pseudonocardiaceae</taxon>
        <taxon>Actinoalloteichus</taxon>
        <taxon>Actinoalloteichus cyanogriseus</taxon>
    </lineage>
</organism>
<dbReference type="RefSeq" id="WP_026417322.1">
    <property type="nucleotide sequence ID" value="NZ_AUBJ02000001.1"/>
</dbReference>
<name>A0ABT1JJ30_ACTCY</name>
<evidence type="ECO:0000313" key="2">
    <source>
        <dbReference type="Proteomes" id="UP000791080"/>
    </source>
</evidence>
<sequence>MHHTTPPPPRSHDTDWRITVAADLVQAGSMTAITCRLEIDPLRLLALTLHTTTIALAPSQARTLAELITDARSGTVVGLTAEKCLVTHLNRVPGGKLVRPGAGGDGDLVALDTLDTEHPVALLLARIDANELAHGLLEGCSTLDGLDWRTIHPPQVSASHGDHETT</sequence>
<protein>
    <submittedName>
        <fullName evidence="1">Uncharacterized protein</fullName>
    </submittedName>
</protein>
<comment type="caution">
    <text evidence="1">The sequence shown here is derived from an EMBL/GenBank/DDBJ whole genome shotgun (WGS) entry which is preliminary data.</text>
</comment>
<keyword evidence="2" id="KW-1185">Reference proteome</keyword>
<proteinExistence type="predicted"/>
<evidence type="ECO:0000313" key="1">
    <source>
        <dbReference type="EMBL" id="MCP2332312.1"/>
    </source>
</evidence>
<gene>
    <name evidence="1" type="ORF">G443_002582</name>
</gene>
<dbReference type="Proteomes" id="UP000791080">
    <property type="component" value="Unassembled WGS sequence"/>
</dbReference>